<dbReference type="PANTHER" id="PTHR33164:SF99">
    <property type="entry name" value="MARR FAMILY REGULATORY PROTEIN"/>
    <property type="match status" value="1"/>
</dbReference>
<dbReference type="InterPro" id="IPR036388">
    <property type="entry name" value="WH-like_DNA-bd_sf"/>
</dbReference>
<keyword evidence="3" id="KW-1185">Reference proteome</keyword>
<sequence length="151" mass="16449">MSTDTTPDEPLPALLEQVKGITLAKLHRRLAATGFDGIAYRHGHVFRFIGEEGARITDLAARSGITKQGVGELVTELEQMGYVERTADPDDRRAKTVRLTARGVDAQASSRAILDEIDAEWSRTIGAHELRVLRTTLEAIVASEAPKPTST</sequence>
<feature type="domain" description="HTH marR-type" evidence="1">
    <location>
        <begin position="8"/>
        <end position="142"/>
    </location>
</feature>
<reference evidence="2 3" key="1">
    <citation type="journal article" date="2014" name="Appl. Environ. Microbiol.">
        <title>Insights into the Microbial Degradation of Rubber and Gutta-Percha by Analysis of the Complete Genome of Nocardia nova SH22a.</title>
        <authorList>
            <person name="Luo Q."/>
            <person name="Hiessl S."/>
            <person name="Poehlein A."/>
            <person name="Daniel R."/>
            <person name="Steinbuchel A."/>
        </authorList>
    </citation>
    <scope>NUCLEOTIDE SEQUENCE [LARGE SCALE GENOMIC DNA]</scope>
    <source>
        <strain evidence="2">SH22a</strain>
    </source>
</reference>
<accession>W5TAM8</accession>
<dbReference type="RefSeq" id="WP_025347878.1">
    <property type="nucleotide sequence ID" value="NZ_CP006850.1"/>
</dbReference>
<dbReference type="KEGG" id="nno:NONO_c15640"/>
<dbReference type="InterPro" id="IPR000835">
    <property type="entry name" value="HTH_MarR-typ"/>
</dbReference>
<dbReference type="PROSITE" id="PS50995">
    <property type="entry name" value="HTH_MARR_2"/>
    <property type="match status" value="1"/>
</dbReference>
<dbReference type="Gene3D" id="1.10.10.10">
    <property type="entry name" value="Winged helix-like DNA-binding domain superfamily/Winged helix DNA-binding domain"/>
    <property type="match status" value="1"/>
</dbReference>
<dbReference type="Proteomes" id="UP000019150">
    <property type="component" value="Chromosome"/>
</dbReference>
<dbReference type="PANTHER" id="PTHR33164">
    <property type="entry name" value="TRANSCRIPTIONAL REGULATOR, MARR FAMILY"/>
    <property type="match status" value="1"/>
</dbReference>
<dbReference type="HOGENOM" id="CLU_083287_7_1_11"/>
<organism evidence="2 3">
    <name type="scientific">Nocardia nova SH22a</name>
    <dbReference type="NCBI Taxonomy" id="1415166"/>
    <lineage>
        <taxon>Bacteria</taxon>
        <taxon>Bacillati</taxon>
        <taxon>Actinomycetota</taxon>
        <taxon>Actinomycetes</taxon>
        <taxon>Mycobacteriales</taxon>
        <taxon>Nocardiaceae</taxon>
        <taxon>Nocardia</taxon>
    </lineage>
</organism>
<dbReference type="PATRIC" id="fig|1415166.3.peg.1590"/>
<dbReference type="EMBL" id="CP006850">
    <property type="protein sequence ID" value="AHH16365.1"/>
    <property type="molecule type" value="Genomic_DNA"/>
</dbReference>
<dbReference type="STRING" id="1415166.NONO_c15640"/>
<dbReference type="GO" id="GO:0006950">
    <property type="term" value="P:response to stress"/>
    <property type="evidence" value="ECO:0007669"/>
    <property type="project" value="TreeGrafter"/>
</dbReference>
<evidence type="ECO:0000313" key="2">
    <source>
        <dbReference type="EMBL" id="AHH16365.1"/>
    </source>
</evidence>
<dbReference type="GO" id="GO:0003700">
    <property type="term" value="F:DNA-binding transcription factor activity"/>
    <property type="evidence" value="ECO:0007669"/>
    <property type="project" value="InterPro"/>
</dbReference>
<proteinExistence type="predicted"/>
<dbReference type="eggNOG" id="COG1846">
    <property type="taxonomic scope" value="Bacteria"/>
</dbReference>
<gene>
    <name evidence="2" type="ORF">NONO_c15640</name>
</gene>
<dbReference type="AlphaFoldDB" id="W5TAM8"/>
<name>W5TAM8_9NOCA</name>
<dbReference type="SMART" id="SM00347">
    <property type="entry name" value="HTH_MARR"/>
    <property type="match status" value="1"/>
</dbReference>
<dbReference type="OrthoDB" id="69852at2"/>
<dbReference type="Pfam" id="PF12802">
    <property type="entry name" value="MarR_2"/>
    <property type="match status" value="1"/>
</dbReference>
<evidence type="ECO:0000259" key="1">
    <source>
        <dbReference type="PROSITE" id="PS50995"/>
    </source>
</evidence>
<dbReference type="InterPro" id="IPR039422">
    <property type="entry name" value="MarR/SlyA-like"/>
</dbReference>
<dbReference type="InterPro" id="IPR036390">
    <property type="entry name" value="WH_DNA-bd_sf"/>
</dbReference>
<evidence type="ECO:0000313" key="3">
    <source>
        <dbReference type="Proteomes" id="UP000019150"/>
    </source>
</evidence>
<protein>
    <submittedName>
        <fullName evidence="2">Putative transcriptional regulator, MarR family</fullName>
    </submittedName>
</protein>
<dbReference type="SUPFAM" id="SSF46785">
    <property type="entry name" value="Winged helix' DNA-binding domain"/>
    <property type="match status" value="1"/>
</dbReference>